<evidence type="ECO:0000256" key="4">
    <source>
        <dbReference type="ARBA" id="ARBA00022989"/>
    </source>
</evidence>
<proteinExistence type="inferred from homology"/>
<organism evidence="7 8">
    <name type="scientific">Spirosoma aureum</name>
    <dbReference type="NCBI Taxonomy" id="2692134"/>
    <lineage>
        <taxon>Bacteria</taxon>
        <taxon>Pseudomonadati</taxon>
        <taxon>Bacteroidota</taxon>
        <taxon>Cytophagia</taxon>
        <taxon>Cytophagales</taxon>
        <taxon>Cytophagaceae</taxon>
        <taxon>Spirosoma</taxon>
    </lineage>
</organism>
<feature type="transmembrane region" description="Helical" evidence="6">
    <location>
        <begin position="43"/>
        <end position="66"/>
    </location>
</feature>
<feature type="transmembrane region" description="Helical" evidence="6">
    <location>
        <begin position="6"/>
        <end position="31"/>
    </location>
</feature>
<gene>
    <name evidence="7" type="ORF">G8759_22360</name>
</gene>
<feature type="transmembrane region" description="Helical" evidence="6">
    <location>
        <begin position="152"/>
        <end position="172"/>
    </location>
</feature>
<sequence>MQLADNIVPLLTLIVLETILGIDNIIFISILADKLPDEQRDRLRYWGIGLSMVMRLGLLALIAWIMELDQTLFVISGIAITGKGLILLAGGLFLIYKSTKEIYHKAELGDDANAPDTAKATFRDLLIQVLILDLVFSIDSIITAVGMVEQLWVMYTAVIVTVGIMLVASKPIASFISRHPSFKILALCFLLIIGMSLVAEGLHVEIPKGYIYFSMAFAFLVDVIQMKTVRPGKPGN</sequence>
<comment type="subcellular location">
    <subcellularLocation>
        <location evidence="1">Membrane</location>
        <topology evidence="1">Multi-pass membrane protein</topology>
    </subcellularLocation>
</comment>
<dbReference type="Proteomes" id="UP000501802">
    <property type="component" value="Chromosome"/>
</dbReference>
<dbReference type="InterPro" id="IPR005496">
    <property type="entry name" value="Integral_membrane_TerC"/>
</dbReference>
<evidence type="ECO:0000256" key="2">
    <source>
        <dbReference type="ARBA" id="ARBA00007511"/>
    </source>
</evidence>
<evidence type="ECO:0000256" key="1">
    <source>
        <dbReference type="ARBA" id="ARBA00004141"/>
    </source>
</evidence>
<keyword evidence="5 6" id="KW-0472">Membrane</keyword>
<dbReference type="PANTHER" id="PTHR30238:SF4">
    <property type="entry name" value="SLL1022 PROTEIN"/>
    <property type="match status" value="1"/>
</dbReference>
<feature type="transmembrane region" description="Helical" evidence="6">
    <location>
        <begin position="72"/>
        <end position="96"/>
    </location>
</feature>
<dbReference type="RefSeq" id="WP_167212689.1">
    <property type="nucleotide sequence ID" value="NZ_CP050063.1"/>
</dbReference>
<dbReference type="GO" id="GO:0016020">
    <property type="term" value="C:membrane"/>
    <property type="evidence" value="ECO:0007669"/>
    <property type="project" value="UniProtKB-SubCell"/>
</dbReference>
<accession>A0A6G9AS69</accession>
<dbReference type="PANTHER" id="PTHR30238">
    <property type="entry name" value="MEMBRANE BOUND PREDICTED REDOX MODULATOR"/>
    <property type="match status" value="1"/>
</dbReference>
<evidence type="ECO:0000256" key="5">
    <source>
        <dbReference type="ARBA" id="ARBA00023136"/>
    </source>
</evidence>
<dbReference type="EMBL" id="CP050063">
    <property type="protein sequence ID" value="QIP15169.1"/>
    <property type="molecule type" value="Genomic_DNA"/>
</dbReference>
<protein>
    <submittedName>
        <fullName evidence="7">TerC family protein</fullName>
    </submittedName>
</protein>
<feature type="transmembrane region" description="Helical" evidence="6">
    <location>
        <begin position="125"/>
        <end position="146"/>
    </location>
</feature>
<keyword evidence="4 6" id="KW-1133">Transmembrane helix</keyword>
<evidence type="ECO:0000256" key="6">
    <source>
        <dbReference type="SAM" id="Phobius"/>
    </source>
</evidence>
<keyword evidence="8" id="KW-1185">Reference proteome</keyword>
<evidence type="ECO:0000313" key="7">
    <source>
        <dbReference type="EMBL" id="QIP15169.1"/>
    </source>
</evidence>
<name>A0A6G9AS69_9BACT</name>
<comment type="similarity">
    <text evidence="2">Belongs to the TerC family.</text>
</comment>
<feature type="transmembrane region" description="Helical" evidence="6">
    <location>
        <begin position="184"/>
        <end position="204"/>
    </location>
</feature>
<dbReference type="KEGG" id="spib:G8759_22360"/>
<evidence type="ECO:0000256" key="3">
    <source>
        <dbReference type="ARBA" id="ARBA00022692"/>
    </source>
</evidence>
<dbReference type="AlphaFoldDB" id="A0A6G9AS69"/>
<keyword evidence="3 6" id="KW-0812">Transmembrane</keyword>
<evidence type="ECO:0000313" key="8">
    <source>
        <dbReference type="Proteomes" id="UP000501802"/>
    </source>
</evidence>
<dbReference type="Pfam" id="PF03741">
    <property type="entry name" value="TerC"/>
    <property type="match status" value="1"/>
</dbReference>
<reference evidence="7 8" key="1">
    <citation type="submission" date="2020-03" db="EMBL/GenBank/DDBJ databases">
        <authorList>
            <person name="Kim M.K."/>
        </authorList>
    </citation>
    <scope>NUCLEOTIDE SEQUENCE [LARGE SCALE GENOMIC DNA]</scope>
    <source>
        <strain evidence="7 8">BT328</strain>
    </source>
</reference>